<evidence type="ECO:0000256" key="6">
    <source>
        <dbReference type="ARBA" id="ARBA00022737"/>
    </source>
</evidence>
<feature type="compositionally biased region" description="Low complexity" evidence="12">
    <location>
        <begin position="586"/>
        <end position="610"/>
    </location>
</feature>
<keyword evidence="15" id="KW-1185">Reference proteome</keyword>
<dbReference type="Pfam" id="PF17004">
    <property type="entry name" value="SRP_TPR_like"/>
    <property type="match status" value="1"/>
</dbReference>
<dbReference type="Pfam" id="PF13174">
    <property type="entry name" value="TPR_6"/>
    <property type="match status" value="1"/>
</dbReference>
<dbReference type="Pfam" id="PF08492">
    <property type="entry name" value="SRP72"/>
    <property type="match status" value="1"/>
</dbReference>
<comment type="function">
    <text evidence="11">Component of the signal recognition particle (SRP) complex, a ribonucleoprotein complex that mediates the cotranslational targeting of secretory and membrane proteins to the endoplasmic reticulum (ER).</text>
</comment>
<dbReference type="PANTHER" id="PTHR14094">
    <property type="entry name" value="SIGNAL RECOGNITION PARTICLE 72"/>
    <property type="match status" value="1"/>
</dbReference>
<dbReference type="FunFam" id="1.25.40.10:FF:000062">
    <property type="entry name" value="Signal recognition particle subunit SRP72"/>
    <property type="match status" value="1"/>
</dbReference>
<evidence type="ECO:0000256" key="1">
    <source>
        <dbReference type="ARBA" id="ARBA00004240"/>
    </source>
</evidence>
<comment type="similarity">
    <text evidence="3 11">Belongs to the SRP72 family.</text>
</comment>
<dbReference type="AlphaFoldDB" id="A0A4W6BXU7"/>
<evidence type="ECO:0000313" key="15">
    <source>
        <dbReference type="Proteomes" id="UP000314980"/>
    </source>
</evidence>
<keyword evidence="6" id="KW-0677">Repeat</keyword>
<gene>
    <name evidence="14" type="primary">SRP72</name>
</gene>
<feature type="domain" description="Signal recognition particle SRP72 subunit RNA-binding" evidence="13">
    <location>
        <begin position="501"/>
        <end position="558"/>
    </location>
</feature>
<dbReference type="FunFam" id="1.25.40.10:FF:000133">
    <property type="entry name" value="Signal recognition particle subunit SRP72"/>
    <property type="match status" value="1"/>
</dbReference>
<dbReference type="InterPro" id="IPR013699">
    <property type="entry name" value="Signal_recog_part_SRP72_RNA-bd"/>
</dbReference>
<evidence type="ECO:0000313" key="14">
    <source>
        <dbReference type="Ensembl" id="ENSLCAP00010003196.1"/>
    </source>
</evidence>
<dbReference type="InterPro" id="IPR019734">
    <property type="entry name" value="TPR_rpt"/>
</dbReference>
<dbReference type="PANTHER" id="PTHR14094:SF9">
    <property type="entry name" value="SIGNAL RECOGNITION PARTICLE SUBUNIT SRP72"/>
    <property type="match status" value="1"/>
</dbReference>
<dbReference type="InterPro" id="IPR026270">
    <property type="entry name" value="SRP72"/>
</dbReference>
<reference evidence="14" key="2">
    <citation type="submission" date="2025-08" db="UniProtKB">
        <authorList>
            <consortium name="Ensembl"/>
        </authorList>
    </citation>
    <scope>IDENTIFICATION</scope>
</reference>
<evidence type="ECO:0000256" key="8">
    <source>
        <dbReference type="ARBA" id="ARBA00022824"/>
    </source>
</evidence>
<keyword evidence="10 11" id="KW-0687">Ribonucleoprotein</keyword>
<dbReference type="Proteomes" id="UP000314980">
    <property type="component" value="Unassembled WGS sequence"/>
</dbReference>
<feature type="compositionally biased region" description="Basic residues" evidence="12">
    <location>
        <begin position="626"/>
        <end position="642"/>
    </location>
</feature>
<dbReference type="SUPFAM" id="SSF48452">
    <property type="entry name" value="TPR-like"/>
    <property type="match status" value="2"/>
</dbReference>
<keyword evidence="8" id="KW-0256">Endoplasmic reticulum</keyword>
<evidence type="ECO:0000256" key="10">
    <source>
        <dbReference type="ARBA" id="ARBA00023274"/>
    </source>
</evidence>
<dbReference type="GeneTree" id="ENSGT00390000013264"/>
<protein>
    <recommendedName>
        <fullName evidence="4 11">Signal recognition particle subunit SRP72</fullName>
    </recommendedName>
</protein>
<evidence type="ECO:0000256" key="3">
    <source>
        <dbReference type="ARBA" id="ARBA00007676"/>
    </source>
</evidence>
<organism evidence="14 15">
    <name type="scientific">Lates calcarifer</name>
    <name type="common">Barramundi</name>
    <name type="synonym">Holocentrus calcarifer</name>
    <dbReference type="NCBI Taxonomy" id="8187"/>
    <lineage>
        <taxon>Eukaryota</taxon>
        <taxon>Metazoa</taxon>
        <taxon>Chordata</taxon>
        <taxon>Craniata</taxon>
        <taxon>Vertebrata</taxon>
        <taxon>Euteleostomi</taxon>
        <taxon>Actinopterygii</taxon>
        <taxon>Neopterygii</taxon>
        <taxon>Teleostei</taxon>
        <taxon>Neoteleostei</taxon>
        <taxon>Acanthomorphata</taxon>
        <taxon>Carangaria</taxon>
        <taxon>Carangaria incertae sedis</taxon>
        <taxon>Centropomidae</taxon>
        <taxon>Lates</taxon>
    </lineage>
</organism>
<evidence type="ECO:0000256" key="2">
    <source>
        <dbReference type="ARBA" id="ARBA00004496"/>
    </source>
</evidence>
<feature type="compositionally biased region" description="Basic residues" evidence="12">
    <location>
        <begin position="522"/>
        <end position="532"/>
    </location>
</feature>
<evidence type="ECO:0000256" key="7">
    <source>
        <dbReference type="ARBA" id="ARBA00022803"/>
    </source>
</evidence>
<dbReference type="GO" id="GO:0006614">
    <property type="term" value="P:SRP-dependent cotranslational protein targeting to membrane"/>
    <property type="evidence" value="ECO:0007669"/>
    <property type="project" value="UniProtKB-UniRule"/>
</dbReference>
<dbReference type="Gene3D" id="1.25.40.10">
    <property type="entry name" value="Tetratricopeptide repeat domain"/>
    <property type="match status" value="2"/>
</dbReference>
<accession>A0A4W6BXU7</accession>
<name>A0A4W6BXU7_LATCA</name>
<keyword evidence="7" id="KW-0802">TPR repeat</keyword>
<reference evidence="15" key="1">
    <citation type="submission" date="2015-09" db="EMBL/GenBank/DDBJ databases">
        <authorList>
            <person name="Sai Rama Sridatta P."/>
        </authorList>
    </citation>
    <scope>NUCLEOTIDE SEQUENCE [LARGE SCALE GENOMIC DNA]</scope>
</reference>
<evidence type="ECO:0000256" key="9">
    <source>
        <dbReference type="ARBA" id="ARBA00023135"/>
    </source>
</evidence>
<reference evidence="14" key="3">
    <citation type="submission" date="2025-09" db="UniProtKB">
        <authorList>
            <consortium name="Ensembl"/>
        </authorList>
    </citation>
    <scope>IDENTIFICATION</scope>
</reference>
<proteinExistence type="inferred from homology"/>
<comment type="subcellular location">
    <subcellularLocation>
        <location evidence="2 11">Cytoplasm</location>
    </subcellularLocation>
    <subcellularLocation>
        <location evidence="1">Endoplasmic reticulum</location>
    </subcellularLocation>
</comment>
<evidence type="ECO:0000256" key="11">
    <source>
        <dbReference type="PIRNR" id="PIRNR038922"/>
    </source>
</evidence>
<dbReference type="GO" id="GO:0008312">
    <property type="term" value="F:7S RNA binding"/>
    <property type="evidence" value="ECO:0007669"/>
    <property type="project" value="InterPro"/>
</dbReference>
<dbReference type="InterPro" id="IPR031545">
    <property type="entry name" value="SRP72_TPR-like"/>
</dbReference>
<dbReference type="PIRSF" id="PIRSF038922">
    <property type="entry name" value="SRP72"/>
    <property type="match status" value="1"/>
</dbReference>
<keyword evidence="5 11" id="KW-0963">Cytoplasm</keyword>
<feature type="region of interest" description="Disordered" evidence="12">
    <location>
        <begin position="502"/>
        <end position="642"/>
    </location>
</feature>
<dbReference type="Ensembl" id="ENSLCAT00010003290.1">
    <property type="protein sequence ID" value="ENSLCAP00010003196.1"/>
    <property type="gene ID" value="ENSLCAG00010001640.1"/>
</dbReference>
<feature type="compositionally biased region" description="Basic and acidic residues" evidence="12">
    <location>
        <begin position="534"/>
        <end position="555"/>
    </location>
</feature>
<evidence type="ECO:0000256" key="12">
    <source>
        <dbReference type="SAM" id="MobiDB-lite"/>
    </source>
</evidence>
<dbReference type="GO" id="GO:0005783">
    <property type="term" value="C:endoplasmic reticulum"/>
    <property type="evidence" value="ECO:0007669"/>
    <property type="project" value="UniProtKB-SubCell"/>
</dbReference>
<keyword evidence="9 11" id="KW-0733">Signal recognition particle</keyword>
<evidence type="ECO:0000259" key="13">
    <source>
        <dbReference type="Pfam" id="PF08492"/>
    </source>
</evidence>
<dbReference type="InterPro" id="IPR011990">
    <property type="entry name" value="TPR-like_helical_dom_sf"/>
</dbReference>
<evidence type="ECO:0000256" key="5">
    <source>
        <dbReference type="ARBA" id="ARBA00022490"/>
    </source>
</evidence>
<dbReference type="GO" id="GO:0043022">
    <property type="term" value="F:ribosome binding"/>
    <property type="evidence" value="ECO:0007669"/>
    <property type="project" value="TreeGrafter"/>
</dbReference>
<dbReference type="GO" id="GO:0005786">
    <property type="term" value="C:signal recognition particle, endoplasmic reticulum targeting"/>
    <property type="evidence" value="ECO:0007669"/>
    <property type="project" value="UniProtKB-UniRule"/>
</dbReference>
<sequence>MASGGASVASLWTEVNRCGQNGDYTRALKALTKILHENRDDVTALHCKIVCLVQNGSFKEALNVMNTHSKVLGSEAVFEKAYCEYRLNRVESALKTIEGAPEQTDKLKELYGQVLYRLERYDECKSVYTDLIRNSQDEYEEERKTNLAAVVAAMSQWEKDDLGLPESTYELQAEELCRVSLADDSDVTEEDIESELAVIHSQMAYVMQLQGRTDEALQLYNQVIKLKWADGSSLPTVNDLISSDQNVFDSKKKVKLTNAEGVEYKLAKKQLQAIDFNKALLAMYTNQADQCRKLSSSLQSQNPGHPRPVLIQVAQLCREKQHSRAIELLQQFSDQHPESASGIKLTMAQLYLVQGHVTKACDVLRSIEEFKHKSGMVSALVTMYSHEEDIDGAIDVFKQAIEHYQSEQVCPGSAAHLALVREAANFKLKYGRKKEAISDLEQLWKQNTNDIHTLAQLISAYSLVDTDKAKSLSKHLPSADTMSFNVDVDELENSHGATYVRKKAAKVTGENLPKEQGQGEIKKKKKKKKGKLPKNYDPKATPDPERWLPMRERTYYRGKKKGKKKEQIGKGTQGATAGASAELDASKTASSPPTSPRPGSASGSSAAPGSNVVPPRQQKPAASGATRKKAPQKKKKGGKGGW</sequence>
<evidence type="ECO:0000256" key="4">
    <source>
        <dbReference type="ARBA" id="ARBA00018350"/>
    </source>
</evidence>